<reference evidence="11" key="1">
    <citation type="submission" date="2021-02" db="EMBL/GenBank/DDBJ databases">
        <authorList>
            <person name="Nowell W R."/>
        </authorList>
    </citation>
    <scope>NUCLEOTIDE SEQUENCE</scope>
</reference>
<dbReference type="EMBL" id="CAJNRF010007527">
    <property type="protein sequence ID" value="CAF2092593.1"/>
    <property type="molecule type" value="Genomic_DNA"/>
</dbReference>
<dbReference type="PRINTS" id="PR01333">
    <property type="entry name" value="2POREKCHANEL"/>
</dbReference>
<keyword evidence="6 9" id="KW-0472">Membrane</keyword>
<gene>
    <name evidence="11" type="ORF">WKI299_LOCUS18537</name>
</gene>
<name>A0A816T1Z0_9BILA</name>
<feature type="transmembrane region" description="Helical" evidence="9">
    <location>
        <begin position="166"/>
        <end position="189"/>
    </location>
</feature>
<dbReference type="InterPro" id="IPR003280">
    <property type="entry name" value="2pore_dom_K_chnl"/>
</dbReference>
<dbReference type="GO" id="GO:0005886">
    <property type="term" value="C:plasma membrane"/>
    <property type="evidence" value="ECO:0007669"/>
    <property type="project" value="TreeGrafter"/>
</dbReference>
<evidence type="ECO:0000256" key="7">
    <source>
        <dbReference type="ARBA" id="ARBA00023303"/>
    </source>
</evidence>
<dbReference type="Proteomes" id="UP000663856">
    <property type="component" value="Unassembled WGS sequence"/>
</dbReference>
<evidence type="ECO:0000256" key="6">
    <source>
        <dbReference type="ARBA" id="ARBA00023136"/>
    </source>
</evidence>
<comment type="subcellular location">
    <subcellularLocation>
        <location evidence="1">Membrane</location>
        <topology evidence="1">Multi-pass membrane protein</topology>
    </subcellularLocation>
</comment>
<dbReference type="SUPFAM" id="SSF81324">
    <property type="entry name" value="Voltage-gated potassium channels"/>
    <property type="match status" value="2"/>
</dbReference>
<sequence length="298" mass="35052">MLKLSHFIFGYLIFLLFGTLIFYESNTVEEKKRHIQVNNHIRQFIQRNNVCLKEHDLYPYVDYFLDKSHTGLWHSSLSNTNTTKWTFGQGLFFVTSLITTVGYGTPNLITSYGKIICIVYTGIGLVFALLFQQIIHRQFVPIFYQIIFQLAINRHITYYFTRYRSFLASFLLVTCVMILFWIIIPTLLIHHIYVPKWSLVELTYFAVTTNHLIGFGDLMPCSDLHGQSRSRCAIVLSIYVIFQVLVASILSRMWLILPRKNRKFLQQRRHDSDPIVDKKNNKYFSVDIHDELLTNAFI</sequence>
<evidence type="ECO:0000256" key="1">
    <source>
        <dbReference type="ARBA" id="ARBA00004141"/>
    </source>
</evidence>
<evidence type="ECO:0000259" key="10">
    <source>
        <dbReference type="Pfam" id="PF07885"/>
    </source>
</evidence>
<proteinExistence type="inferred from homology"/>
<dbReference type="GO" id="GO:0030322">
    <property type="term" value="P:stabilization of membrane potential"/>
    <property type="evidence" value="ECO:0007669"/>
    <property type="project" value="TreeGrafter"/>
</dbReference>
<feature type="transmembrane region" description="Helical" evidence="9">
    <location>
        <begin position="233"/>
        <end position="255"/>
    </location>
</feature>
<dbReference type="GO" id="GO:0022841">
    <property type="term" value="F:potassium ion leak channel activity"/>
    <property type="evidence" value="ECO:0007669"/>
    <property type="project" value="TreeGrafter"/>
</dbReference>
<evidence type="ECO:0000256" key="9">
    <source>
        <dbReference type="SAM" id="Phobius"/>
    </source>
</evidence>
<evidence type="ECO:0000256" key="8">
    <source>
        <dbReference type="RuleBase" id="RU003857"/>
    </source>
</evidence>
<dbReference type="AlphaFoldDB" id="A0A816T1Z0"/>
<dbReference type="Gene3D" id="1.10.287.70">
    <property type="match status" value="1"/>
</dbReference>
<feature type="domain" description="Potassium channel" evidence="10">
    <location>
        <begin position="79"/>
        <end position="136"/>
    </location>
</feature>
<evidence type="ECO:0000256" key="5">
    <source>
        <dbReference type="ARBA" id="ARBA00023065"/>
    </source>
</evidence>
<evidence type="ECO:0000256" key="3">
    <source>
        <dbReference type="ARBA" id="ARBA00022692"/>
    </source>
</evidence>
<keyword evidence="5 8" id="KW-0406">Ion transport</keyword>
<dbReference type="GO" id="GO:0015271">
    <property type="term" value="F:outward rectifier potassium channel activity"/>
    <property type="evidence" value="ECO:0007669"/>
    <property type="project" value="TreeGrafter"/>
</dbReference>
<accession>A0A816T1Z0</accession>
<evidence type="ECO:0000313" key="12">
    <source>
        <dbReference type="Proteomes" id="UP000663856"/>
    </source>
</evidence>
<keyword evidence="4 9" id="KW-1133">Transmembrane helix</keyword>
<protein>
    <recommendedName>
        <fullName evidence="10">Potassium channel domain-containing protein</fullName>
    </recommendedName>
</protein>
<feature type="transmembrane region" description="Helical" evidence="9">
    <location>
        <begin position="6"/>
        <end position="23"/>
    </location>
</feature>
<comment type="similarity">
    <text evidence="8">Belongs to the two pore domain potassium channel (TC 1.A.1.8) family.</text>
</comment>
<keyword evidence="3 8" id="KW-0812">Transmembrane</keyword>
<dbReference type="InterPro" id="IPR013099">
    <property type="entry name" value="K_chnl_dom"/>
</dbReference>
<evidence type="ECO:0000256" key="4">
    <source>
        <dbReference type="ARBA" id="ARBA00022989"/>
    </source>
</evidence>
<comment type="caution">
    <text evidence="11">The sequence shown here is derived from an EMBL/GenBank/DDBJ whole genome shotgun (WGS) entry which is preliminary data.</text>
</comment>
<evidence type="ECO:0000256" key="2">
    <source>
        <dbReference type="ARBA" id="ARBA00022448"/>
    </source>
</evidence>
<keyword evidence="7 8" id="KW-0407">Ion channel</keyword>
<dbReference type="PANTHER" id="PTHR11003:SF291">
    <property type="entry name" value="IP11374P"/>
    <property type="match status" value="1"/>
</dbReference>
<keyword evidence="2 8" id="KW-0813">Transport</keyword>
<evidence type="ECO:0000313" key="11">
    <source>
        <dbReference type="EMBL" id="CAF2092593.1"/>
    </source>
</evidence>
<dbReference type="Pfam" id="PF07885">
    <property type="entry name" value="Ion_trans_2"/>
    <property type="match status" value="1"/>
</dbReference>
<organism evidence="11 12">
    <name type="scientific">Rotaria magnacalcarata</name>
    <dbReference type="NCBI Taxonomy" id="392030"/>
    <lineage>
        <taxon>Eukaryota</taxon>
        <taxon>Metazoa</taxon>
        <taxon>Spiralia</taxon>
        <taxon>Gnathifera</taxon>
        <taxon>Rotifera</taxon>
        <taxon>Eurotatoria</taxon>
        <taxon>Bdelloidea</taxon>
        <taxon>Philodinida</taxon>
        <taxon>Philodinidae</taxon>
        <taxon>Rotaria</taxon>
    </lineage>
</organism>
<feature type="transmembrane region" description="Helical" evidence="9">
    <location>
        <begin position="111"/>
        <end position="130"/>
    </location>
</feature>
<feature type="transmembrane region" description="Helical" evidence="9">
    <location>
        <begin position="85"/>
        <end position="105"/>
    </location>
</feature>
<dbReference type="PANTHER" id="PTHR11003">
    <property type="entry name" value="POTASSIUM CHANNEL, SUBFAMILY K"/>
    <property type="match status" value="1"/>
</dbReference>